<evidence type="ECO:0000313" key="2">
    <source>
        <dbReference type="Proteomes" id="UP000017836"/>
    </source>
</evidence>
<name>W1PZ63_AMBTC</name>
<dbReference type="Proteomes" id="UP000017836">
    <property type="component" value="Unassembled WGS sequence"/>
</dbReference>
<dbReference type="AlphaFoldDB" id="W1PZ63"/>
<keyword evidence="2" id="KW-1185">Reference proteome</keyword>
<evidence type="ECO:0000313" key="1">
    <source>
        <dbReference type="EMBL" id="ERN12850.1"/>
    </source>
</evidence>
<protein>
    <submittedName>
        <fullName evidence="1">Uncharacterized protein</fullName>
    </submittedName>
</protein>
<dbReference type="Gramene" id="ERN12850">
    <property type="protein sequence ID" value="ERN12850"/>
    <property type="gene ID" value="AMTR_s00172p00042180"/>
</dbReference>
<dbReference type="EMBL" id="KI392598">
    <property type="protein sequence ID" value="ERN12850.1"/>
    <property type="molecule type" value="Genomic_DNA"/>
</dbReference>
<sequence length="98" mass="11035">MEDCYGDSAPSEIRTETKGFDGKVISIQSIIGVRKRYWICQSPSLTKQSLRAWNILVFGQNLDCNVSVRFSDQNTGEPHSILDFKIISRSSSIFDGLM</sequence>
<dbReference type="HOGENOM" id="CLU_2336485_0_0_1"/>
<accession>W1PZ63</accession>
<proteinExistence type="predicted"/>
<organism evidence="1 2">
    <name type="scientific">Amborella trichopoda</name>
    <dbReference type="NCBI Taxonomy" id="13333"/>
    <lineage>
        <taxon>Eukaryota</taxon>
        <taxon>Viridiplantae</taxon>
        <taxon>Streptophyta</taxon>
        <taxon>Embryophyta</taxon>
        <taxon>Tracheophyta</taxon>
        <taxon>Spermatophyta</taxon>
        <taxon>Magnoliopsida</taxon>
        <taxon>Amborellales</taxon>
        <taxon>Amborellaceae</taxon>
        <taxon>Amborella</taxon>
    </lineage>
</organism>
<reference evidence="2" key="1">
    <citation type="journal article" date="2013" name="Science">
        <title>The Amborella genome and the evolution of flowering plants.</title>
        <authorList>
            <consortium name="Amborella Genome Project"/>
        </authorList>
    </citation>
    <scope>NUCLEOTIDE SEQUENCE [LARGE SCALE GENOMIC DNA]</scope>
</reference>
<gene>
    <name evidence="1" type="ORF">AMTR_s00172p00042180</name>
</gene>